<gene>
    <name evidence="1" type="ORF">IF1G_07254</name>
</gene>
<organism evidence="1 2">
    <name type="scientific">Cordyceps javanica</name>
    <dbReference type="NCBI Taxonomy" id="43265"/>
    <lineage>
        <taxon>Eukaryota</taxon>
        <taxon>Fungi</taxon>
        <taxon>Dikarya</taxon>
        <taxon>Ascomycota</taxon>
        <taxon>Pezizomycotina</taxon>
        <taxon>Sordariomycetes</taxon>
        <taxon>Hypocreomycetidae</taxon>
        <taxon>Hypocreales</taxon>
        <taxon>Cordycipitaceae</taxon>
        <taxon>Cordyceps</taxon>
    </lineage>
</organism>
<keyword evidence="2" id="KW-1185">Reference proteome</keyword>
<accession>A0A545UY20</accession>
<dbReference type="EMBL" id="SPUK01000010">
    <property type="protein sequence ID" value="TQV94375.1"/>
    <property type="molecule type" value="Genomic_DNA"/>
</dbReference>
<proteinExistence type="predicted"/>
<comment type="caution">
    <text evidence="1">The sequence shown here is derived from an EMBL/GenBank/DDBJ whole genome shotgun (WGS) entry which is preliminary data.</text>
</comment>
<dbReference type="AlphaFoldDB" id="A0A545UY20"/>
<dbReference type="Proteomes" id="UP000315783">
    <property type="component" value="Unassembled WGS sequence"/>
</dbReference>
<sequence>MAIPYYAMINKAATLNACHNIPHWSSKTWTWATGILERPWPLPAALDGSIMGSWFQTAGPLVMREQLLST</sequence>
<evidence type="ECO:0000313" key="2">
    <source>
        <dbReference type="Proteomes" id="UP000315783"/>
    </source>
</evidence>
<reference evidence="1 2" key="1">
    <citation type="journal article" date="2019" name="Appl. Microbiol. Biotechnol.">
        <title>Genome sequence of Isaria javanica and comparative genome analysis insights into family S53 peptidase evolution in fungal entomopathogens.</title>
        <authorList>
            <person name="Lin R."/>
            <person name="Zhang X."/>
            <person name="Xin B."/>
            <person name="Zou M."/>
            <person name="Gao Y."/>
            <person name="Qin F."/>
            <person name="Hu Q."/>
            <person name="Xie B."/>
            <person name="Cheng X."/>
        </authorList>
    </citation>
    <scope>NUCLEOTIDE SEQUENCE [LARGE SCALE GENOMIC DNA]</scope>
    <source>
        <strain evidence="1 2">IJ1G</strain>
    </source>
</reference>
<name>A0A545UY20_9HYPO</name>
<protein>
    <submittedName>
        <fullName evidence="1">Uncharacterized protein</fullName>
    </submittedName>
</protein>
<evidence type="ECO:0000313" key="1">
    <source>
        <dbReference type="EMBL" id="TQV94375.1"/>
    </source>
</evidence>